<organism evidence="1 2">
    <name type="scientific">Rhodococcus pyridinivorans</name>
    <dbReference type="NCBI Taxonomy" id="103816"/>
    <lineage>
        <taxon>Bacteria</taxon>
        <taxon>Bacillati</taxon>
        <taxon>Actinomycetota</taxon>
        <taxon>Actinomycetes</taxon>
        <taxon>Mycobacteriales</taxon>
        <taxon>Nocardiaceae</taxon>
        <taxon>Rhodococcus</taxon>
    </lineage>
</organism>
<dbReference type="Proteomes" id="UP000593818">
    <property type="component" value="Chromosome"/>
</dbReference>
<evidence type="ECO:0000313" key="1">
    <source>
        <dbReference type="EMBL" id="QOV97179.1"/>
    </source>
</evidence>
<protein>
    <submittedName>
        <fullName evidence="1">Uncharacterized protein</fullName>
    </submittedName>
</protein>
<evidence type="ECO:0000313" key="2">
    <source>
        <dbReference type="Proteomes" id="UP000593818"/>
    </source>
</evidence>
<proteinExistence type="predicted"/>
<keyword evidence="2" id="KW-1185">Reference proteome</keyword>
<dbReference type="EMBL" id="CP063450">
    <property type="protein sequence ID" value="QOV97179.1"/>
    <property type="molecule type" value="Genomic_DNA"/>
</dbReference>
<reference evidence="1 2" key="1">
    <citation type="submission" date="2020-10" db="EMBL/GenBank/DDBJ databases">
        <title>Whole genome sequence of oil-degrading bacteria Rhodococcus pyridinivorans strain 5Ap.</title>
        <authorList>
            <person name="Akhremchuk A.E."/>
            <person name="Valentovich L.N."/>
            <person name="Charniauskaya M.I."/>
            <person name="Bukliarevich H.A."/>
            <person name="Titok M.A."/>
        </authorList>
    </citation>
    <scope>NUCLEOTIDE SEQUENCE [LARGE SCALE GENOMIC DNA]</scope>
    <source>
        <strain evidence="1 2">5Ap</strain>
    </source>
</reference>
<dbReference type="RefSeq" id="WP_193902230.1">
    <property type="nucleotide sequence ID" value="NZ_CP063450.1"/>
</dbReference>
<sequence length="212" mass="24009">MREYHCNTCDFHITGPADEVADEIEAHEEQHHTEAAKSDIEVTPELLRAVRWAALHDARLSDDICDELEEWAARIERKQSDEKRIDELARISYAAESEAARGHVKGQQVASWDEASDLQKDVTRAGIRAVLAKLDEEREQPFDKGGHTVQPLRQWEDLRDVPDDVLAVCATEGVAHRDSTAHNGWRWINSTPVSEYSLTAFAPYTEIPEATR</sequence>
<accession>A0A7M2XHP4</accession>
<gene>
    <name evidence="1" type="ORF">INP59_14475</name>
</gene>
<dbReference type="AlphaFoldDB" id="A0A7M2XHP4"/>
<name>A0A7M2XHP4_9NOCA</name>